<accession>A0A8J2WZ19</accession>
<keyword evidence="4" id="KW-1185">Reference proteome</keyword>
<evidence type="ECO:0000313" key="4">
    <source>
        <dbReference type="Proteomes" id="UP000789595"/>
    </source>
</evidence>
<dbReference type="EMBL" id="CAKKNE010000004">
    <property type="protein sequence ID" value="CAH0373269.1"/>
    <property type="molecule type" value="Genomic_DNA"/>
</dbReference>
<dbReference type="Gene3D" id="3.30.40.10">
    <property type="entry name" value="Zinc/RING finger domain, C3HC4 (zinc finger)"/>
    <property type="match status" value="1"/>
</dbReference>
<evidence type="ECO:0000259" key="2">
    <source>
        <dbReference type="PROSITE" id="PS51698"/>
    </source>
</evidence>
<name>A0A8J2WZ19_9STRA</name>
<protein>
    <recommendedName>
        <fullName evidence="2">U-box domain-containing protein</fullName>
    </recommendedName>
</protein>
<dbReference type="Pfam" id="PF04564">
    <property type="entry name" value="U-box"/>
    <property type="match status" value="1"/>
</dbReference>
<dbReference type="CDD" id="cd16655">
    <property type="entry name" value="RING-Ubox_WDSUB1-like"/>
    <property type="match status" value="1"/>
</dbReference>
<evidence type="ECO:0000313" key="3">
    <source>
        <dbReference type="EMBL" id="CAH0373269.1"/>
    </source>
</evidence>
<dbReference type="InterPro" id="IPR003613">
    <property type="entry name" value="Ubox_domain"/>
</dbReference>
<sequence>MPKAGRRQATALPARPHAHAGCPQPHKSESPSTQQPRGTTMIGRSTKKPPSAEDYARRDPGTWSSAAPPPQARRYGESRSAWEARRPKAGTNASAAVYVPHFMQENQQRIPGKPFELRVHVRMKNKDLVHVFSDLTEDQTFLSLRELCRKTFPTFGRRLSALEWHADGQRVCPSFCAGRMASLQECGLADARRVEARVVYGRTNDRPPDAPPDSINAIVACDLSRYGPLALAGSTKTVKVFLEDKATGRRVREAVRDAAATAGDLDLATEDGLPILDDQQLRRDVDVDDRLFAYRRQRVACCFGQLPGSASPFRAPPPAVWSDVEQLIRDAGPPLPRNCAFYNCEPVTSDAAGVQVRSLRRLDAEPDACAAGLLGCDRALVGVVAVPLPTARSPPPDSSEVGTDVVCRCVVHLASDEGASLHLERVFADDGADGAWNAGEDVSDDDEACSREQHCALSHPERFTRDQLQALNLTVEVSRDVPGECTYDAETGSLTFRPSIRLEANTKYKCVVRAGRYDYVTSIAGDWCFVTGEGLQGDKAYGGLVERLRGSETMFDDESRSTWTQKAHANAALMKPVVVKPTVEEEDENEGPLSKNKARRMRKQLLHREDELRALNAVHAAQQAMLRAEADIVHRKLAHYKGEQLEGLDVKTLGVLLAEMDAARTRVEAARQRKLLTSCPDDFVCPITQELMVDPHVCADGHSYEHHAISAWLERHDTSPQTNLPLAHKHLVPNITLRNAIGAFREANPEQT</sequence>
<dbReference type="PANTHER" id="PTHR46573:SF1">
    <property type="entry name" value="WD REPEAT, SAM AND U-BOX DOMAIN-CONTAINING PROTEIN 1"/>
    <property type="match status" value="1"/>
</dbReference>
<dbReference type="SMART" id="SM00504">
    <property type="entry name" value="Ubox"/>
    <property type="match status" value="1"/>
</dbReference>
<dbReference type="PROSITE" id="PS51698">
    <property type="entry name" value="U_BOX"/>
    <property type="match status" value="1"/>
</dbReference>
<gene>
    <name evidence="3" type="ORF">PECAL_4P04530</name>
</gene>
<organism evidence="3 4">
    <name type="scientific">Pelagomonas calceolata</name>
    <dbReference type="NCBI Taxonomy" id="35677"/>
    <lineage>
        <taxon>Eukaryota</taxon>
        <taxon>Sar</taxon>
        <taxon>Stramenopiles</taxon>
        <taxon>Ochrophyta</taxon>
        <taxon>Pelagophyceae</taxon>
        <taxon>Pelagomonadales</taxon>
        <taxon>Pelagomonadaceae</taxon>
        <taxon>Pelagomonas</taxon>
    </lineage>
</organism>
<feature type="region of interest" description="Disordered" evidence="1">
    <location>
        <begin position="1"/>
        <end position="88"/>
    </location>
</feature>
<dbReference type="InterPro" id="IPR013083">
    <property type="entry name" value="Znf_RING/FYVE/PHD"/>
</dbReference>
<feature type="compositionally biased region" description="Basic and acidic residues" evidence="1">
    <location>
        <begin position="50"/>
        <end position="60"/>
    </location>
</feature>
<dbReference type="PANTHER" id="PTHR46573">
    <property type="entry name" value="WD REPEAT, SAM AND U-BOX DOMAIN-CONTAINING PROTEIN 1"/>
    <property type="match status" value="1"/>
</dbReference>
<comment type="caution">
    <text evidence="3">The sequence shown here is derived from an EMBL/GenBank/DDBJ whole genome shotgun (WGS) entry which is preliminary data.</text>
</comment>
<feature type="compositionally biased region" description="Basic and acidic residues" evidence="1">
    <location>
        <begin position="74"/>
        <end position="86"/>
    </location>
</feature>
<dbReference type="GO" id="GO:0016567">
    <property type="term" value="P:protein ubiquitination"/>
    <property type="evidence" value="ECO:0007669"/>
    <property type="project" value="InterPro"/>
</dbReference>
<dbReference type="AlphaFoldDB" id="A0A8J2WZ19"/>
<feature type="domain" description="U-box" evidence="2">
    <location>
        <begin position="678"/>
        <end position="751"/>
    </location>
</feature>
<dbReference type="SUPFAM" id="SSF57850">
    <property type="entry name" value="RING/U-box"/>
    <property type="match status" value="1"/>
</dbReference>
<dbReference type="InterPro" id="IPR052085">
    <property type="entry name" value="WD-SAM-U-box"/>
</dbReference>
<evidence type="ECO:0000256" key="1">
    <source>
        <dbReference type="SAM" id="MobiDB-lite"/>
    </source>
</evidence>
<reference evidence="3" key="1">
    <citation type="submission" date="2021-11" db="EMBL/GenBank/DDBJ databases">
        <authorList>
            <consortium name="Genoscope - CEA"/>
            <person name="William W."/>
        </authorList>
    </citation>
    <scope>NUCLEOTIDE SEQUENCE</scope>
</reference>
<dbReference type="OrthoDB" id="424220at2759"/>
<dbReference type="GO" id="GO:0004842">
    <property type="term" value="F:ubiquitin-protein transferase activity"/>
    <property type="evidence" value="ECO:0007669"/>
    <property type="project" value="InterPro"/>
</dbReference>
<proteinExistence type="predicted"/>
<dbReference type="Proteomes" id="UP000789595">
    <property type="component" value="Unassembled WGS sequence"/>
</dbReference>